<feature type="region of interest" description="Disordered" evidence="9">
    <location>
        <begin position="246"/>
        <end position="316"/>
    </location>
</feature>
<dbReference type="Pfam" id="PF00704">
    <property type="entry name" value="Glyco_hydro_18"/>
    <property type="match status" value="1"/>
</dbReference>
<dbReference type="SMART" id="SM00636">
    <property type="entry name" value="Glyco_18"/>
    <property type="match status" value="1"/>
</dbReference>
<keyword evidence="6" id="KW-0624">Polysaccharide degradation</keyword>
<evidence type="ECO:0000313" key="11">
    <source>
        <dbReference type="EMBL" id="KZT74309.1"/>
    </source>
</evidence>
<dbReference type="AlphaFoldDB" id="A0A165U2M0"/>
<evidence type="ECO:0000313" key="12">
    <source>
        <dbReference type="Proteomes" id="UP000076727"/>
    </source>
</evidence>
<dbReference type="GO" id="GO:0000272">
    <property type="term" value="P:polysaccharide catabolic process"/>
    <property type="evidence" value="ECO:0007669"/>
    <property type="project" value="UniProtKB-KW"/>
</dbReference>
<evidence type="ECO:0000256" key="3">
    <source>
        <dbReference type="ARBA" id="ARBA00023024"/>
    </source>
</evidence>
<gene>
    <name evidence="11" type="ORF">DAEQUDRAFT_720472</name>
</gene>
<dbReference type="Proteomes" id="UP000076727">
    <property type="component" value="Unassembled WGS sequence"/>
</dbReference>
<dbReference type="STRING" id="1314783.A0A165U2M0"/>
<comment type="similarity">
    <text evidence="8">Belongs to the glycosyl hydrolase 18 family.</text>
</comment>
<protein>
    <submittedName>
        <fullName evidence="11">Glycoside hydrolase family 18 protein</fullName>
    </submittedName>
</protein>
<dbReference type="EMBL" id="KV429033">
    <property type="protein sequence ID" value="KZT74309.1"/>
    <property type="molecule type" value="Genomic_DNA"/>
</dbReference>
<evidence type="ECO:0000256" key="4">
    <source>
        <dbReference type="ARBA" id="ARBA00023277"/>
    </source>
</evidence>
<dbReference type="PROSITE" id="PS01095">
    <property type="entry name" value="GH18_1"/>
    <property type="match status" value="1"/>
</dbReference>
<keyword evidence="12" id="KW-1185">Reference proteome</keyword>
<feature type="domain" description="GH18" evidence="10">
    <location>
        <begin position="1"/>
        <end position="446"/>
    </location>
</feature>
<evidence type="ECO:0000256" key="6">
    <source>
        <dbReference type="ARBA" id="ARBA00023326"/>
    </source>
</evidence>
<dbReference type="PROSITE" id="PS51910">
    <property type="entry name" value="GH18_2"/>
    <property type="match status" value="1"/>
</dbReference>
<dbReference type="GO" id="GO:0008061">
    <property type="term" value="F:chitin binding"/>
    <property type="evidence" value="ECO:0007669"/>
    <property type="project" value="InterPro"/>
</dbReference>
<evidence type="ECO:0000256" key="7">
    <source>
        <dbReference type="RuleBase" id="RU000489"/>
    </source>
</evidence>
<dbReference type="OrthoDB" id="73875at2759"/>
<evidence type="ECO:0000259" key="10">
    <source>
        <dbReference type="PROSITE" id="PS51910"/>
    </source>
</evidence>
<dbReference type="GO" id="GO:0005576">
    <property type="term" value="C:extracellular region"/>
    <property type="evidence" value="ECO:0007669"/>
    <property type="project" value="TreeGrafter"/>
</dbReference>
<organism evidence="11 12">
    <name type="scientific">Daedalea quercina L-15889</name>
    <dbReference type="NCBI Taxonomy" id="1314783"/>
    <lineage>
        <taxon>Eukaryota</taxon>
        <taxon>Fungi</taxon>
        <taxon>Dikarya</taxon>
        <taxon>Basidiomycota</taxon>
        <taxon>Agaricomycotina</taxon>
        <taxon>Agaricomycetes</taxon>
        <taxon>Polyporales</taxon>
        <taxon>Fomitopsis</taxon>
    </lineage>
</organism>
<accession>A0A165U2M0</accession>
<feature type="compositionally biased region" description="Polar residues" evidence="9">
    <location>
        <begin position="294"/>
        <end position="307"/>
    </location>
</feature>
<dbReference type="Gene3D" id="3.20.20.80">
    <property type="entry name" value="Glycosidases"/>
    <property type="match status" value="1"/>
</dbReference>
<reference evidence="11 12" key="1">
    <citation type="journal article" date="2016" name="Mol. Biol. Evol.">
        <title>Comparative Genomics of Early-Diverging Mushroom-Forming Fungi Provides Insights into the Origins of Lignocellulose Decay Capabilities.</title>
        <authorList>
            <person name="Nagy L.G."/>
            <person name="Riley R."/>
            <person name="Tritt A."/>
            <person name="Adam C."/>
            <person name="Daum C."/>
            <person name="Floudas D."/>
            <person name="Sun H."/>
            <person name="Yadav J.S."/>
            <person name="Pangilinan J."/>
            <person name="Larsson K.H."/>
            <person name="Matsuura K."/>
            <person name="Barry K."/>
            <person name="Labutti K."/>
            <person name="Kuo R."/>
            <person name="Ohm R.A."/>
            <person name="Bhattacharya S.S."/>
            <person name="Shirouzu T."/>
            <person name="Yoshinaga Y."/>
            <person name="Martin F.M."/>
            <person name="Grigoriev I.V."/>
            <person name="Hibbett D.S."/>
        </authorList>
    </citation>
    <scope>NUCLEOTIDE SEQUENCE [LARGE SCALE GENOMIC DNA]</scope>
    <source>
        <strain evidence="11 12">L-15889</strain>
    </source>
</reference>
<dbReference type="GO" id="GO:0006032">
    <property type="term" value="P:chitin catabolic process"/>
    <property type="evidence" value="ECO:0007669"/>
    <property type="project" value="UniProtKB-KW"/>
</dbReference>
<dbReference type="PANTHER" id="PTHR11177">
    <property type="entry name" value="CHITINASE"/>
    <property type="match status" value="1"/>
</dbReference>
<evidence type="ECO:0000256" key="9">
    <source>
        <dbReference type="SAM" id="MobiDB-lite"/>
    </source>
</evidence>
<dbReference type="InterPro" id="IPR001579">
    <property type="entry name" value="Glyco_hydro_18_chit_AS"/>
</dbReference>
<sequence>MAYYPDWAAPAFPPEKIDFGRFDWIDFAFAVPGQDYNLTWDGSDEAPDLLQRLVTVAHDSGKKVKLSVGGWTGSQYFSPAMSDASSRQTFASNIRAFYDAFDLDGIDIDWEYPGQTGNGNAVSPDDTANFLSFLQLLRETLPADAKMSAAVQTVPFADANGSPLGNVSAFAQVLDWVLIMNYDTWGSSKTPGPNAPLSDGCQNSTQPAASAVAAVKAWTAAGFPANQLVLGVPSYGYISQSSATRLRQRSTLRPRSHRRRLRNRHRARSSLLHLQRTDGADSSGALSEDVSSGGAASQPENATSSSPIMAANEDGSTADGQVQFRALVAQGILQYAPQEAYDGEPEDASSDGGSPPTRYFVNGKEIDSLYDGWSGFTREWDECSSTPFLRSGAADQVVTYDDPLSLGMKAAFAQGVGMLGVNMFDISGDTDQWDLTDAMRKGLGVD</sequence>
<dbReference type="SUPFAM" id="SSF51445">
    <property type="entry name" value="(Trans)glycosidases"/>
    <property type="match status" value="1"/>
</dbReference>
<evidence type="ECO:0000256" key="8">
    <source>
        <dbReference type="RuleBase" id="RU004453"/>
    </source>
</evidence>
<dbReference type="InterPro" id="IPR017853">
    <property type="entry name" value="GH"/>
</dbReference>
<keyword evidence="5 7" id="KW-0326">Glycosidase</keyword>
<dbReference type="InterPro" id="IPR050314">
    <property type="entry name" value="Glycosyl_Hydrlase_18"/>
</dbReference>
<evidence type="ECO:0000256" key="5">
    <source>
        <dbReference type="ARBA" id="ARBA00023295"/>
    </source>
</evidence>
<keyword evidence="3" id="KW-0146">Chitin degradation</keyword>
<dbReference type="InterPro" id="IPR011583">
    <property type="entry name" value="Chitinase_II/V-like_cat"/>
</dbReference>
<dbReference type="InterPro" id="IPR001223">
    <property type="entry name" value="Glyco_hydro18_cat"/>
</dbReference>
<keyword evidence="4" id="KW-0119">Carbohydrate metabolism</keyword>
<feature type="compositionally biased region" description="Basic residues" evidence="9">
    <location>
        <begin position="246"/>
        <end position="268"/>
    </location>
</feature>
<name>A0A165U2M0_9APHY</name>
<evidence type="ECO:0000256" key="2">
    <source>
        <dbReference type="ARBA" id="ARBA00022801"/>
    </source>
</evidence>
<dbReference type="GO" id="GO:0008843">
    <property type="term" value="F:endochitinase activity"/>
    <property type="evidence" value="ECO:0007669"/>
    <property type="project" value="UniProtKB-EC"/>
</dbReference>
<evidence type="ECO:0000256" key="1">
    <source>
        <dbReference type="ARBA" id="ARBA00000822"/>
    </source>
</evidence>
<dbReference type="PANTHER" id="PTHR11177:SF392">
    <property type="entry name" value="HAP41P"/>
    <property type="match status" value="1"/>
</dbReference>
<comment type="catalytic activity">
    <reaction evidence="1">
        <text>Random endo-hydrolysis of N-acetyl-beta-D-glucosaminide (1-&gt;4)-beta-linkages in chitin and chitodextrins.</text>
        <dbReference type="EC" id="3.2.1.14"/>
    </reaction>
</comment>
<proteinExistence type="inferred from homology"/>
<keyword evidence="2 7" id="KW-0378">Hydrolase</keyword>